<evidence type="ECO:0000313" key="2">
    <source>
        <dbReference type="EMBL" id="KAB8207196.1"/>
    </source>
</evidence>
<evidence type="ECO:0000256" key="1">
    <source>
        <dbReference type="SAM" id="MobiDB-lite"/>
    </source>
</evidence>
<keyword evidence="3" id="KW-1185">Reference proteome</keyword>
<feature type="region of interest" description="Disordered" evidence="1">
    <location>
        <begin position="72"/>
        <end position="110"/>
    </location>
</feature>
<protein>
    <submittedName>
        <fullName evidence="2">Uncharacterized protein</fullName>
    </submittedName>
</protein>
<gene>
    <name evidence="2" type="ORF">BDV34DRAFT_192420</name>
</gene>
<dbReference type="EMBL" id="ML734958">
    <property type="protein sequence ID" value="KAB8207196.1"/>
    <property type="molecule type" value="Genomic_DNA"/>
</dbReference>
<reference evidence="2 3" key="1">
    <citation type="submission" date="2019-04" db="EMBL/GenBank/DDBJ databases">
        <title>Fungal friends and foes A comparative genomics study of 23 Aspergillus species from section Flavi.</title>
        <authorList>
            <consortium name="DOE Joint Genome Institute"/>
            <person name="Kjaerbolling I."/>
            <person name="Vesth T.C."/>
            <person name="Frisvad J.C."/>
            <person name="Nybo J.L."/>
            <person name="Theobald S."/>
            <person name="Kildgaard S."/>
            <person name="Petersen T.I."/>
            <person name="Kuo A."/>
            <person name="Sato A."/>
            <person name="Lyhne E.K."/>
            <person name="Kogle M.E."/>
            <person name="Wiebenga A."/>
            <person name="Kun R.S."/>
            <person name="Lubbers R.J."/>
            <person name="Makela M.R."/>
            <person name="Barry K."/>
            <person name="Chovatia M."/>
            <person name="Clum A."/>
            <person name="Daum C."/>
            <person name="Haridas S."/>
            <person name="He G."/>
            <person name="LaButti K."/>
            <person name="Lipzen A."/>
            <person name="Mondo S."/>
            <person name="Pangilinan J."/>
            <person name="Riley R."/>
            <person name="Salamov A."/>
            <person name="Simmons B.A."/>
            <person name="Magnuson J.K."/>
            <person name="Henrissat B."/>
            <person name="Mortensen U.H."/>
            <person name="Larsen T.O."/>
            <person name="De vries R.P."/>
            <person name="Grigoriev I.V."/>
            <person name="Machida M."/>
            <person name="Baker S.E."/>
            <person name="Andersen M.R."/>
        </authorList>
    </citation>
    <scope>NUCLEOTIDE SEQUENCE [LARGE SCALE GENOMIC DNA]</scope>
    <source>
        <strain evidence="2 3">CBS 117618</strain>
    </source>
</reference>
<name>A0A5N6DPX0_ASPPA</name>
<evidence type="ECO:0000313" key="3">
    <source>
        <dbReference type="Proteomes" id="UP000326532"/>
    </source>
</evidence>
<dbReference type="AlphaFoldDB" id="A0A5N6DPX0"/>
<proteinExistence type="predicted"/>
<feature type="compositionally biased region" description="Basic and acidic residues" evidence="1">
    <location>
        <begin position="75"/>
        <end position="92"/>
    </location>
</feature>
<dbReference type="VEuPathDB" id="FungiDB:BDV34DRAFT_192420"/>
<accession>A0A5N6DPX0</accession>
<sequence length="376" mass="42681">MLNVQRSGTGVLERKSAPVVRSHHRNLPWVAYNSFSKQINPHSQQCYARPKCTNHPPAPEITFNLLPTISSRGKMASESKKTGKYKEAEREPTNVPSTPASAVPGPSEKDSKKIVINDKTQYKDYFLRKNLGWKVSYERKSFPISCRSEEAKAFEKTVTRLEEDLSKHKIRWTSIDCIGRSNYGTADPIKSTILISVPPGHSPKYKSCWNCEWNNKKISLAIEILNGGIEQESFGNTSNKMDPLACGSSCGSLSHQKRTGTIGGFINLANGLDNHQDKPIYAMSCHHVFAPDQPRVKWGDEKIRRLYDMVYKKLDGQYHPSHEPQDMITMLINWIKVAFDFQETECLLYFKILVLTVDNFQPRPAMISFVAHSFLK</sequence>
<organism evidence="2 3">
    <name type="scientific">Aspergillus parasiticus</name>
    <dbReference type="NCBI Taxonomy" id="5067"/>
    <lineage>
        <taxon>Eukaryota</taxon>
        <taxon>Fungi</taxon>
        <taxon>Dikarya</taxon>
        <taxon>Ascomycota</taxon>
        <taxon>Pezizomycotina</taxon>
        <taxon>Eurotiomycetes</taxon>
        <taxon>Eurotiomycetidae</taxon>
        <taxon>Eurotiales</taxon>
        <taxon>Aspergillaceae</taxon>
        <taxon>Aspergillus</taxon>
        <taxon>Aspergillus subgen. Circumdati</taxon>
    </lineage>
</organism>
<dbReference type="Proteomes" id="UP000326532">
    <property type="component" value="Unassembled WGS sequence"/>
</dbReference>